<feature type="signal peptide" evidence="4">
    <location>
        <begin position="1"/>
        <end position="20"/>
    </location>
</feature>
<dbReference type="GeneID" id="112055121"/>
<organism evidence="6 7">
    <name type="scientific">Bicyclus anynana</name>
    <name type="common">Squinting bush brown butterfly</name>
    <dbReference type="NCBI Taxonomy" id="110368"/>
    <lineage>
        <taxon>Eukaryota</taxon>
        <taxon>Metazoa</taxon>
        <taxon>Ecdysozoa</taxon>
        <taxon>Arthropoda</taxon>
        <taxon>Hexapoda</taxon>
        <taxon>Insecta</taxon>
        <taxon>Pterygota</taxon>
        <taxon>Neoptera</taxon>
        <taxon>Endopterygota</taxon>
        <taxon>Lepidoptera</taxon>
        <taxon>Glossata</taxon>
        <taxon>Ditrysia</taxon>
        <taxon>Papilionoidea</taxon>
        <taxon>Nymphalidae</taxon>
        <taxon>Satyrinae</taxon>
        <taxon>Satyrini</taxon>
        <taxon>Mycalesina</taxon>
        <taxon>Bicyclus</taxon>
    </lineage>
</organism>
<keyword evidence="1" id="KW-0433">Leucine-rich repeat</keyword>
<dbReference type="Pfam" id="PF13855">
    <property type="entry name" value="LRR_8"/>
    <property type="match status" value="1"/>
</dbReference>
<keyword evidence="3" id="KW-0677">Repeat</keyword>
<dbReference type="Gene3D" id="3.80.10.10">
    <property type="entry name" value="Ribonuclease Inhibitor"/>
    <property type="match status" value="2"/>
</dbReference>
<keyword evidence="2 4" id="KW-0732">Signal</keyword>
<evidence type="ECO:0000256" key="1">
    <source>
        <dbReference type="ARBA" id="ARBA00022614"/>
    </source>
</evidence>
<dbReference type="InterPro" id="IPR050541">
    <property type="entry name" value="LRR_TM_domain-containing"/>
</dbReference>
<reference evidence="7" key="1">
    <citation type="submission" date="2025-08" db="UniProtKB">
        <authorList>
            <consortium name="RefSeq"/>
        </authorList>
    </citation>
    <scope>IDENTIFICATION</scope>
</reference>
<dbReference type="InterPro" id="IPR032675">
    <property type="entry name" value="LRR_dom_sf"/>
</dbReference>
<evidence type="ECO:0000256" key="4">
    <source>
        <dbReference type="SAM" id="SignalP"/>
    </source>
</evidence>
<feature type="domain" description="LRRCT" evidence="5">
    <location>
        <begin position="214"/>
        <end position="263"/>
    </location>
</feature>
<dbReference type="InterPro" id="IPR000483">
    <property type="entry name" value="Cys-rich_flank_reg_C"/>
</dbReference>
<dbReference type="PROSITE" id="PS51450">
    <property type="entry name" value="LRR"/>
    <property type="match status" value="1"/>
</dbReference>
<dbReference type="InterPro" id="IPR003591">
    <property type="entry name" value="Leu-rich_rpt_typical-subtyp"/>
</dbReference>
<accession>A0ABM3LZR6</accession>
<dbReference type="InterPro" id="IPR001611">
    <property type="entry name" value="Leu-rich_rpt"/>
</dbReference>
<proteinExistence type="predicted"/>
<protein>
    <submittedName>
        <fullName evidence="7">Insulin-like growth factor-binding protein complex acid labile subunit</fullName>
    </submittedName>
</protein>
<evidence type="ECO:0000259" key="5">
    <source>
        <dbReference type="SMART" id="SM00082"/>
    </source>
</evidence>
<evidence type="ECO:0000256" key="2">
    <source>
        <dbReference type="ARBA" id="ARBA00022729"/>
    </source>
</evidence>
<feature type="chain" id="PRO_5046807443" evidence="4">
    <location>
        <begin position="21"/>
        <end position="263"/>
    </location>
</feature>
<dbReference type="PANTHER" id="PTHR24369">
    <property type="entry name" value="ANTIGEN BSP, PUTATIVE-RELATED"/>
    <property type="match status" value="1"/>
</dbReference>
<dbReference type="SUPFAM" id="SSF52058">
    <property type="entry name" value="L domain-like"/>
    <property type="match status" value="1"/>
</dbReference>
<dbReference type="PANTHER" id="PTHR24369:SF210">
    <property type="entry name" value="CHAOPTIN-RELATED"/>
    <property type="match status" value="1"/>
</dbReference>
<dbReference type="SMART" id="SM00369">
    <property type="entry name" value="LRR_TYP"/>
    <property type="match status" value="5"/>
</dbReference>
<evidence type="ECO:0000313" key="7">
    <source>
        <dbReference type="RefSeq" id="XP_052744563.1"/>
    </source>
</evidence>
<gene>
    <name evidence="7" type="primary">LOC112055121</name>
</gene>
<dbReference type="SMART" id="SM00082">
    <property type="entry name" value="LRRCT"/>
    <property type="match status" value="1"/>
</dbReference>
<evidence type="ECO:0000256" key="3">
    <source>
        <dbReference type="ARBA" id="ARBA00022737"/>
    </source>
</evidence>
<dbReference type="Pfam" id="PF00560">
    <property type="entry name" value="LRR_1"/>
    <property type="match status" value="1"/>
</dbReference>
<sequence length="263" mass="29719">MAGLALRFSIALSVCLLVTADFTADCPVECKCGWYKGSKQADCSHSVFHDIPNNLSPETQILDLTANDLNKIKRHAFREAGLINLKKLILSECKLTSIDENALTNLQILIVIDLSKNELKTLPTEIFKETPKIRWILLNDNQIEKLEDGLFNNLPGLYKVDLSNNHITQIGMETFLNVPKLERLKLNNNKLEQLEKDKLNALTSIYLVLDVHDNPWRCDCNLKPLVNWVIGERFSATPISCSEPPLVQGKLWSELESSDFACE</sequence>
<name>A0ABM3LZR6_BICAN</name>
<keyword evidence="6" id="KW-1185">Reference proteome</keyword>
<dbReference type="Proteomes" id="UP001652582">
    <property type="component" value="Chromosome 23"/>
</dbReference>
<evidence type="ECO:0000313" key="6">
    <source>
        <dbReference type="Proteomes" id="UP001652582"/>
    </source>
</evidence>
<dbReference type="RefSeq" id="XP_052744563.1">
    <property type="nucleotide sequence ID" value="XM_052888603.1"/>
</dbReference>